<dbReference type="SUPFAM" id="SSF56219">
    <property type="entry name" value="DNase I-like"/>
    <property type="match status" value="1"/>
</dbReference>
<comment type="caution">
    <text evidence="1">The sequence shown here is derived from an EMBL/GenBank/DDBJ whole genome shotgun (WGS) entry which is preliminary data.</text>
</comment>
<dbReference type="InterPro" id="IPR036691">
    <property type="entry name" value="Endo/exonu/phosph_ase_sf"/>
</dbReference>
<evidence type="ECO:0000313" key="1">
    <source>
        <dbReference type="EMBL" id="CAE8588705.1"/>
    </source>
</evidence>
<dbReference type="Gene3D" id="3.60.10.10">
    <property type="entry name" value="Endonuclease/exonuclease/phosphatase"/>
    <property type="match status" value="1"/>
</dbReference>
<dbReference type="AlphaFoldDB" id="A0A813DQA8"/>
<proteinExistence type="predicted"/>
<gene>
    <name evidence="1" type="ORF">PGLA1383_LOCUS7493</name>
</gene>
<evidence type="ECO:0008006" key="3">
    <source>
        <dbReference type="Google" id="ProtNLM"/>
    </source>
</evidence>
<dbReference type="EMBL" id="CAJNNV010003265">
    <property type="protein sequence ID" value="CAE8588705.1"/>
    <property type="molecule type" value="Genomic_DNA"/>
</dbReference>
<sequence length="146" mass="16055">MSLIVVTAHLPYSGLEALLEARSDLNGVIVSCKKHIQSNTSCCNKVSLLVGMDANSQLLNDSLHDERKTCILEWLMSNDLELLPNPDEPTHFPWGQSVGQQIDFVAVDAGRRDNPGPTVVMHELRGLLTSDHLPLRTCLNCGKILV</sequence>
<dbReference type="Proteomes" id="UP000654075">
    <property type="component" value="Unassembled WGS sequence"/>
</dbReference>
<accession>A0A813DQA8</accession>
<reference evidence="1" key="1">
    <citation type="submission" date="2021-02" db="EMBL/GenBank/DDBJ databases">
        <authorList>
            <person name="Dougan E. K."/>
            <person name="Rhodes N."/>
            <person name="Thang M."/>
            <person name="Chan C."/>
        </authorList>
    </citation>
    <scope>NUCLEOTIDE SEQUENCE</scope>
</reference>
<evidence type="ECO:0000313" key="2">
    <source>
        <dbReference type="Proteomes" id="UP000654075"/>
    </source>
</evidence>
<protein>
    <recommendedName>
        <fullName evidence="3">Endonuclease/exonuclease/phosphatase domain-containing protein</fullName>
    </recommendedName>
</protein>
<keyword evidence="2" id="KW-1185">Reference proteome</keyword>
<name>A0A813DQA8_POLGL</name>
<organism evidence="1 2">
    <name type="scientific">Polarella glacialis</name>
    <name type="common">Dinoflagellate</name>
    <dbReference type="NCBI Taxonomy" id="89957"/>
    <lineage>
        <taxon>Eukaryota</taxon>
        <taxon>Sar</taxon>
        <taxon>Alveolata</taxon>
        <taxon>Dinophyceae</taxon>
        <taxon>Suessiales</taxon>
        <taxon>Suessiaceae</taxon>
        <taxon>Polarella</taxon>
    </lineage>
</organism>